<keyword evidence="14" id="KW-1185">Reference proteome</keyword>
<dbReference type="GO" id="GO:0006260">
    <property type="term" value="P:DNA replication"/>
    <property type="evidence" value="ECO:0007669"/>
    <property type="project" value="UniProtKB-KW"/>
</dbReference>
<feature type="domain" description="Adenovirus DNA-binding all-alpha" evidence="11">
    <location>
        <begin position="19"/>
        <end position="94"/>
    </location>
</feature>
<evidence type="ECO:0000256" key="10">
    <source>
        <dbReference type="SAM" id="MobiDB-lite"/>
    </source>
</evidence>
<feature type="region of interest" description="Disordered" evidence="10">
    <location>
        <begin position="333"/>
        <end position="389"/>
    </location>
</feature>
<evidence type="ECO:0000256" key="1">
    <source>
        <dbReference type="ARBA" id="ARBA00022518"/>
    </source>
</evidence>
<keyword evidence="8" id="KW-1194">Viral DNA replication</keyword>
<dbReference type="Pfam" id="PF02236">
    <property type="entry name" value="Viral_DNA_bi"/>
    <property type="match status" value="1"/>
</dbReference>
<evidence type="ECO:0000259" key="11">
    <source>
        <dbReference type="Pfam" id="PF02236"/>
    </source>
</evidence>
<evidence type="ECO:0000259" key="12">
    <source>
        <dbReference type="Pfam" id="PF03728"/>
    </source>
</evidence>
<keyword evidence="9" id="KW-0238">DNA-binding</keyword>
<dbReference type="GO" id="GO:0039693">
    <property type="term" value="P:viral DNA genome replication"/>
    <property type="evidence" value="ECO:0007669"/>
    <property type="project" value="UniProtKB-KW"/>
</dbReference>
<organism evidence="13 14">
    <name type="scientific">Lizard adenovirus 2</name>
    <dbReference type="NCBI Taxonomy" id="874272"/>
    <lineage>
        <taxon>Viruses</taxon>
        <taxon>Varidnaviria</taxon>
        <taxon>Bamfordvirae</taxon>
        <taxon>Preplasmiviricota</taxon>
        <taxon>Polisuviricotina</taxon>
        <taxon>Pharingeaviricetes</taxon>
        <taxon>Rowavirales</taxon>
        <taxon>Adenoviridae</taxon>
        <taxon>Barthadenovirus</taxon>
        <taxon>Barthadenovirus lacertae</taxon>
        <taxon>Lizard atadenovirus A</taxon>
    </lineage>
</organism>
<sequence length="389" mass="43186">MSLSKSKGKSDNQEEVEAKIQIALETLHKIGSALKVDTSTFTFHPDQPECDKLFAAYYKKQKHAPTYSSTKTITYVGGRILYTAVCNHAKLVPQCNTSGCVLWDHGWGSNLKCYHGEVMCRKKNEIEMAVTSEAGSTALKEGRGIVEMNRFNRQVVKIVQENFVICMEDANQRFNQPSASSCGLSFTDLEKARVAMENSKGLTEQMFPNAKMGALLFMPVHCECNPGGKMLLGRQIAKITPFSLSGTEGLKEADVSPIQAVSVRHPAVFVFQCCNASGGKGKAGCDFKLSHPDLLQILNMVRKMWLEVMGSSLPITFPRFKWHQSLRVQSALLPEGPVNEEENPFGIDEEQEEEEEAVPPSPPPKKRVKTVEPKKKKRAVLVESSDEEE</sequence>
<feature type="domain" description="Adenovirus DNA-binding zinc-binding" evidence="12">
    <location>
        <begin position="112"/>
        <end position="210"/>
    </location>
</feature>
<accession>A0A076FTB4</accession>
<dbReference type="GO" id="GO:0006351">
    <property type="term" value="P:DNA-templated transcription"/>
    <property type="evidence" value="ECO:0007669"/>
    <property type="project" value="InterPro"/>
</dbReference>
<dbReference type="InterPro" id="IPR003176">
    <property type="entry name" value="Adenovirus_DNA-bd_a"/>
</dbReference>
<keyword evidence="1" id="KW-0244">Early protein</keyword>
<dbReference type="RefSeq" id="YP_009051664.1">
    <property type="nucleotide sequence ID" value="NC_024684.1"/>
</dbReference>
<dbReference type="SUPFAM" id="SSF47724">
    <property type="entry name" value="Domain of early E2A DNA-binding protein, ADDBP"/>
    <property type="match status" value="1"/>
</dbReference>
<keyword evidence="2" id="KW-0597">Phosphoprotein</keyword>
<keyword evidence="7" id="KW-0862">Zinc</keyword>
<dbReference type="GO" id="GO:0003677">
    <property type="term" value="F:DNA binding"/>
    <property type="evidence" value="ECO:0007669"/>
    <property type="project" value="UniProtKB-KW"/>
</dbReference>
<feature type="compositionally biased region" description="Basic residues" evidence="10">
    <location>
        <begin position="364"/>
        <end position="379"/>
    </location>
</feature>
<evidence type="ECO:0000256" key="5">
    <source>
        <dbReference type="ARBA" id="ARBA00022705"/>
    </source>
</evidence>
<dbReference type="Proteomes" id="UP000133496">
    <property type="component" value="Segment"/>
</dbReference>
<dbReference type="OrthoDB" id="4492at10239"/>
<dbReference type="InterPro" id="IPR036367">
    <property type="entry name" value="Ad_DBP_C_sf"/>
</dbReference>
<dbReference type="SUPFAM" id="SSF57917">
    <property type="entry name" value="Zn-binding domains of ADDBP"/>
    <property type="match status" value="2"/>
</dbReference>
<dbReference type="Gene3D" id="3.90.148.10">
    <property type="entry name" value="Adenovirus DNA-binding, C-terminal domain superfamily/Adenovirus DNA-binding, zinc binding domain"/>
    <property type="match status" value="1"/>
</dbReference>
<evidence type="ECO:0000256" key="9">
    <source>
        <dbReference type="ARBA" id="ARBA00023125"/>
    </source>
</evidence>
<dbReference type="Gene3D" id="1.10.269.10">
    <property type="entry name" value="Adenovirus DNA-binding, N-terminal domain"/>
    <property type="match status" value="1"/>
</dbReference>
<feature type="compositionally biased region" description="Acidic residues" evidence="10">
    <location>
        <begin position="338"/>
        <end position="357"/>
    </location>
</feature>
<dbReference type="EMBL" id="KJ156523">
    <property type="protein sequence ID" value="AII22573.1"/>
    <property type="molecule type" value="Genomic_DNA"/>
</dbReference>
<evidence type="ECO:0000256" key="7">
    <source>
        <dbReference type="ARBA" id="ARBA00022833"/>
    </source>
</evidence>
<keyword evidence="3" id="KW-1048">Host nucleus</keyword>
<evidence type="ECO:0000313" key="13">
    <source>
        <dbReference type="EMBL" id="AII22573.1"/>
    </source>
</evidence>
<proteinExistence type="predicted"/>
<evidence type="ECO:0000256" key="4">
    <source>
        <dbReference type="ARBA" id="ARBA00022581"/>
    </source>
</evidence>
<evidence type="ECO:0000313" key="14">
    <source>
        <dbReference type="Proteomes" id="UP000133496"/>
    </source>
</evidence>
<name>A0A076FTB4_9ADEN</name>
<evidence type="ECO:0000256" key="6">
    <source>
        <dbReference type="ARBA" id="ARBA00022723"/>
    </source>
</evidence>
<dbReference type="InterPro" id="IPR036368">
    <property type="entry name" value="ADBP_zn-bd_sf"/>
</dbReference>
<protein>
    <submittedName>
        <fullName evidence="13">DBP</fullName>
    </submittedName>
</protein>
<feature type="domain" description="Adenovirus DNA-binding zinc-binding" evidence="12">
    <location>
        <begin position="221"/>
        <end position="309"/>
    </location>
</feature>
<keyword evidence="4" id="KW-0945">Host-virus interaction</keyword>
<dbReference type="KEGG" id="vg:20041320"/>
<keyword evidence="5" id="KW-0235">DNA replication</keyword>
<dbReference type="InterPro" id="IPR005376">
    <property type="entry name" value="Adenovirus_DNA-bd_zn-bd"/>
</dbReference>
<dbReference type="InterPro" id="IPR036362">
    <property type="entry name" value="Adenovirus_DNA-bd_N_sf"/>
</dbReference>
<evidence type="ECO:0000256" key="8">
    <source>
        <dbReference type="ARBA" id="ARBA00023109"/>
    </source>
</evidence>
<evidence type="ECO:0000256" key="3">
    <source>
        <dbReference type="ARBA" id="ARBA00022562"/>
    </source>
</evidence>
<dbReference type="Pfam" id="PF03728">
    <property type="entry name" value="Viral_DNA_Zn_bi"/>
    <property type="match status" value="2"/>
</dbReference>
<reference evidence="13 14" key="1">
    <citation type="journal article" date="2014" name="J. Virol.">
        <title>Molecular characterization of a lizard adenovirus reveals the first atadenovirus with two fiber genes and the first adenovirus with either one short or three long fibers per penton.</title>
        <authorList>
            <person name="Penzes J.J."/>
            <person name="Menendez-Conejero R."/>
            <person name="Condezo G.N."/>
            <person name="Ball I."/>
            <person name="Papp T."/>
            <person name="Doszpoly A."/>
            <person name="Paradela A."/>
            <person name="Perez-Berna A.J."/>
            <person name="Lopez-Sanz M."/>
            <person name="Nguyen T.H."/>
            <person name="van Raaij M.J."/>
            <person name="Marschang R.E."/>
            <person name="Harrach B."/>
            <person name="Benko M."/>
            <person name="San Martin C."/>
        </authorList>
    </citation>
    <scope>NUCLEOTIDE SEQUENCE [LARGE SCALE GENOMIC DNA]</scope>
    <source>
        <strain evidence="13">23-06</strain>
    </source>
</reference>
<dbReference type="GO" id="GO:0008270">
    <property type="term" value="F:zinc ion binding"/>
    <property type="evidence" value="ECO:0007669"/>
    <property type="project" value="InterPro"/>
</dbReference>
<dbReference type="GeneID" id="20041320"/>
<evidence type="ECO:0000256" key="2">
    <source>
        <dbReference type="ARBA" id="ARBA00022553"/>
    </source>
</evidence>
<keyword evidence="6" id="KW-0479">Metal-binding</keyword>